<proteinExistence type="predicted"/>
<dbReference type="NCBIfam" id="TIGR02695">
    <property type="entry name" value="azurin"/>
    <property type="match status" value="1"/>
</dbReference>
<evidence type="ECO:0000256" key="4">
    <source>
        <dbReference type="ARBA" id="ARBA00023008"/>
    </source>
</evidence>
<keyword evidence="1" id="KW-0813">Transport</keyword>
<dbReference type="InterPro" id="IPR028871">
    <property type="entry name" value="BlueCu_1_BS"/>
</dbReference>
<dbReference type="InterPro" id="IPR008972">
    <property type="entry name" value="Cupredoxin"/>
</dbReference>
<dbReference type="GO" id="GO:0005507">
    <property type="term" value="F:copper ion binding"/>
    <property type="evidence" value="ECO:0007669"/>
    <property type="project" value="InterPro"/>
</dbReference>
<accession>A0A2P8CX24</accession>
<dbReference type="GO" id="GO:0009055">
    <property type="term" value="F:electron transfer activity"/>
    <property type="evidence" value="ECO:0007669"/>
    <property type="project" value="InterPro"/>
</dbReference>
<sequence>MVLAAGVFALSACNNADNNDEAQTPPPAVVADPEPVPGSIILRAGDDMKFDQREIKVKAGDTVKLTLKHTGKAPKTAMGHNFVLLKSGVSVDDFIAKAVEAKDNDYIPAGTKDVIAHTRLIGGGESDHIEFVAPAKGTYTYICSFPAHAMIMNGKLIVE</sequence>
<evidence type="ECO:0000313" key="7">
    <source>
        <dbReference type="Proteomes" id="UP000240572"/>
    </source>
</evidence>
<evidence type="ECO:0000256" key="3">
    <source>
        <dbReference type="ARBA" id="ARBA00022982"/>
    </source>
</evidence>
<keyword evidence="7" id="KW-1185">Reference proteome</keyword>
<evidence type="ECO:0000259" key="5">
    <source>
        <dbReference type="Pfam" id="PF00127"/>
    </source>
</evidence>
<dbReference type="PROSITE" id="PS00196">
    <property type="entry name" value="COPPER_BLUE"/>
    <property type="match status" value="1"/>
</dbReference>
<dbReference type="Pfam" id="PF00127">
    <property type="entry name" value="Copper-bind"/>
    <property type="match status" value="1"/>
</dbReference>
<comment type="caution">
    <text evidence="6">The sequence shown here is derived from an EMBL/GenBank/DDBJ whole genome shotgun (WGS) entry which is preliminary data.</text>
</comment>
<name>A0A2P8CX24_9BACT</name>
<evidence type="ECO:0000256" key="1">
    <source>
        <dbReference type="ARBA" id="ARBA00022448"/>
    </source>
</evidence>
<keyword evidence="4" id="KW-0186">Copper</keyword>
<dbReference type="PANTHER" id="PTHR38439">
    <property type="entry name" value="AURACYANIN-B"/>
    <property type="match status" value="1"/>
</dbReference>
<evidence type="ECO:0000313" key="6">
    <source>
        <dbReference type="EMBL" id="PSK89528.1"/>
    </source>
</evidence>
<dbReference type="InterPro" id="IPR000923">
    <property type="entry name" value="BlueCu_1"/>
</dbReference>
<reference evidence="6 7" key="1">
    <citation type="submission" date="2018-03" db="EMBL/GenBank/DDBJ databases">
        <title>Genomic Encyclopedia of Type Strains, Phase III (KMG-III): the genomes of soil and plant-associated and newly described type strains.</title>
        <authorList>
            <person name="Whitman W."/>
        </authorList>
    </citation>
    <scope>NUCLEOTIDE SEQUENCE [LARGE SCALE GENOMIC DNA]</scope>
    <source>
        <strain evidence="6 7">CGMCC 1.12700</strain>
    </source>
</reference>
<evidence type="ECO:0000256" key="2">
    <source>
        <dbReference type="ARBA" id="ARBA00022723"/>
    </source>
</evidence>
<dbReference type="CDD" id="cd13922">
    <property type="entry name" value="Azurin"/>
    <property type="match status" value="1"/>
</dbReference>
<dbReference type="AlphaFoldDB" id="A0A2P8CX24"/>
<feature type="domain" description="Blue (type 1) copper" evidence="5">
    <location>
        <begin position="45"/>
        <end position="159"/>
    </location>
</feature>
<organism evidence="6 7">
    <name type="scientific">Taibaiella chishuiensis</name>
    <dbReference type="NCBI Taxonomy" id="1434707"/>
    <lineage>
        <taxon>Bacteria</taxon>
        <taxon>Pseudomonadati</taxon>
        <taxon>Bacteroidota</taxon>
        <taxon>Chitinophagia</taxon>
        <taxon>Chitinophagales</taxon>
        <taxon>Chitinophagaceae</taxon>
        <taxon>Taibaiella</taxon>
    </lineage>
</organism>
<protein>
    <submittedName>
        <fullName evidence="6">Azurin</fullName>
    </submittedName>
</protein>
<dbReference type="Proteomes" id="UP000240572">
    <property type="component" value="Unassembled WGS sequence"/>
</dbReference>
<keyword evidence="3" id="KW-0249">Electron transport</keyword>
<dbReference type="PANTHER" id="PTHR38439:SF2">
    <property type="entry name" value="OUTER MEMBRANE PROTEIN H.8"/>
    <property type="match status" value="1"/>
</dbReference>
<dbReference type="SUPFAM" id="SSF49503">
    <property type="entry name" value="Cupredoxins"/>
    <property type="match status" value="1"/>
</dbReference>
<gene>
    <name evidence="6" type="ORF">B0I18_11183</name>
</gene>
<dbReference type="InterPro" id="IPR050845">
    <property type="entry name" value="Cu-binding_ET"/>
</dbReference>
<dbReference type="EMBL" id="PYGD01000011">
    <property type="protein sequence ID" value="PSK89528.1"/>
    <property type="molecule type" value="Genomic_DNA"/>
</dbReference>
<dbReference type="InterPro" id="IPR014068">
    <property type="entry name" value="Azurin"/>
</dbReference>
<dbReference type="Gene3D" id="2.60.40.420">
    <property type="entry name" value="Cupredoxins - blue copper proteins"/>
    <property type="match status" value="1"/>
</dbReference>
<keyword evidence="2" id="KW-0479">Metal-binding</keyword>